<evidence type="ECO:0000313" key="2">
    <source>
        <dbReference type="EMBL" id="BBA34320.1"/>
    </source>
</evidence>
<dbReference type="Proteomes" id="UP000266313">
    <property type="component" value="Chromosome"/>
</dbReference>
<organism evidence="2 3">
    <name type="scientific">Methylocaldum marinum</name>
    <dbReference type="NCBI Taxonomy" id="1432792"/>
    <lineage>
        <taxon>Bacteria</taxon>
        <taxon>Pseudomonadati</taxon>
        <taxon>Pseudomonadota</taxon>
        <taxon>Gammaproteobacteria</taxon>
        <taxon>Methylococcales</taxon>
        <taxon>Methylococcaceae</taxon>
        <taxon>Methylocaldum</taxon>
    </lineage>
</organism>
<dbReference type="NCBIfam" id="TIGR03481">
    <property type="entry name" value="HpnM"/>
    <property type="match status" value="1"/>
</dbReference>
<evidence type="ECO:0000313" key="3">
    <source>
        <dbReference type="Proteomes" id="UP000266313"/>
    </source>
</evidence>
<keyword evidence="1" id="KW-0732">Signal</keyword>
<proteinExistence type="predicted"/>
<dbReference type="InterPro" id="IPR008869">
    <property type="entry name" value="MlaC/ttg2D"/>
</dbReference>
<reference evidence="2 3" key="1">
    <citation type="submission" date="2016-12" db="EMBL/GenBank/DDBJ databases">
        <title>Genome sequencing of Methylocaldum marinum.</title>
        <authorList>
            <person name="Takeuchi M."/>
            <person name="Kamagata Y."/>
            <person name="Hiraoka S."/>
            <person name="Oshima K."/>
            <person name="Hattori M."/>
            <person name="Iwasaki W."/>
        </authorList>
    </citation>
    <scope>NUCLEOTIDE SEQUENCE [LARGE SCALE GENOMIC DNA]</scope>
    <source>
        <strain evidence="2 3">S8</strain>
    </source>
</reference>
<sequence length="210" mass="23713">MGKTMFLQFFLGLFLVVLAPLSVAADASAEAKKSVDLLNNTLIDVMKDAKKLGYQGRYKKLEPVVRQVFEFEAVSQIALGNHWKKLDKEQKTAFIAKLTDLSIATYAAQFNGYSGEEFKYDSAQEMRSDRVLLRYFLNSPDDEKPIKFEYIVNQFNGQWHIINIIVDGISDLALKKAQYTSVIDREGFDSLLNKLSQKIADYSSNNATSG</sequence>
<protein>
    <submittedName>
        <fullName evidence="2">Hopanoid biosynthesis associated membrane protein HpnM</fullName>
    </submittedName>
</protein>
<feature type="chain" id="PRO_5013304316" evidence="1">
    <location>
        <begin position="25"/>
        <end position="210"/>
    </location>
</feature>
<name>A0A250KRN7_9GAMM</name>
<dbReference type="AlphaFoldDB" id="A0A250KRN7"/>
<dbReference type="InterPro" id="IPR042245">
    <property type="entry name" value="Tgt2/MlaC_sf"/>
</dbReference>
<dbReference type="Pfam" id="PF05494">
    <property type="entry name" value="MlaC"/>
    <property type="match status" value="1"/>
</dbReference>
<dbReference type="InterPro" id="IPR017842">
    <property type="entry name" value="Hopanoid_biosyn-assoc_HpnM"/>
</dbReference>
<keyword evidence="3" id="KW-1185">Reference proteome</keyword>
<accession>A0A250KRN7</accession>
<dbReference type="KEGG" id="mmai:sS8_2368"/>
<dbReference type="Gene3D" id="3.10.450.710">
    <property type="entry name" value="Tgt2/MlaC"/>
    <property type="match status" value="1"/>
</dbReference>
<evidence type="ECO:0000256" key="1">
    <source>
        <dbReference type="SAM" id="SignalP"/>
    </source>
</evidence>
<dbReference type="EMBL" id="AP017928">
    <property type="protein sequence ID" value="BBA34320.1"/>
    <property type="molecule type" value="Genomic_DNA"/>
</dbReference>
<dbReference type="PANTHER" id="PTHR36573">
    <property type="entry name" value="INTERMEMBRANE PHOSPHOLIPID TRANSPORT SYSTEM BINDING PROTEIN MLAC"/>
    <property type="match status" value="1"/>
</dbReference>
<gene>
    <name evidence="2" type="ORF">sS8_2368</name>
</gene>
<feature type="signal peptide" evidence="1">
    <location>
        <begin position="1"/>
        <end position="24"/>
    </location>
</feature>
<dbReference type="PIRSF" id="PIRSF004649">
    <property type="entry name" value="MlaC"/>
    <property type="match status" value="1"/>
</dbReference>
<dbReference type="PANTHER" id="PTHR36573:SF1">
    <property type="entry name" value="INTERMEMBRANE PHOSPHOLIPID TRANSPORT SYSTEM BINDING PROTEIN MLAC"/>
    <property type="match status" value="1"/>
</dbReference>